<dbReference type="KEGG" id="dvm:DvMF_2463"/>
<organism evidence="3">
    <name type="scientific">Nitratidesulfovibrio vulgaris (strain DSM 19637 / Miyazaki F)</name>
    <name type="common">Desulfovibrio vulgaris</name>
    <dbReference type="NCBI Taxonomy" id="883"/>
    <lineage>
        <taxon>Bacteria</taxon>
        <taxon>Pseudomonadati</taxon>
        <taxon>Thermodesulfobacteriota</taxon>
        <taxon>Desulfovibrionia</taxon>
        <taxon>Desulfovibrionales</taxon>
        <taxon>Desulfovibrionaceae</taxon>
        <taxon>Nitratidesulfovibrio</taxon>
    </lineage>
</organism>
<reference evidence="3" key="1">
    <citation type="submission" date="2008-10" db="EMBL/GenBank/DDBJ databases">
        <title>Complete sequence of Desulfovibrio vulgaris str. 'Miyazaki F'.</title>
        <authorList>
            <person name="Lucas S."/>
            <person name="Copeland A."/>
            <person name="Lapidus A."/>
            <person name="Glavina del Rio T."/>
            <person name="Dalin E."/>
            <person name="Tice H."/>
            <person name="Bruce D."/>
            <person name="Goodwin L."/>
            <person name="Pitluck S."/>
            <person name="Sims D."/>
            <person name="Brettin T."/>
            <person name="Detter J.C."/>
            <person name="Han C."/>
            <person name="Larimer F."/>
            <person name="Land M."/>
            <person name="Hauser L."/>
            <person name="Kyrpides N."/>
            <person name="Mikhailova N."/>
            <person name="Hazen T.C."/>
            <person name="Richardson P."/>
        </authorList>
    </citation>
    <scope>NUCLEOTIDE SEQUENCE</scope>
    <source>
        <strain evidence="3">Miyazaki F</strain>
    </source>
</reference>
<dbReference type="eggNOG" id="COG1915">
    <property type="taxonomic scope" value="Bacteria"/>
</dbReference>
<feature type="compositionally biased region" description="Low complexity" evidence="1">
    <location>
        <begin position="155"/>
        <end position="177"/>
    </location>
</feature>
<protein>
    <recommendedName>
        <fullName evidence="2">Arginine dihydrolase ArgZ/ArgE-like C-terminal second subdomain domain-containing protein</fullName>
    </recommendedName>
</protein>
<dbReference type="STRING" id="883.DvMF_2463"/>
<sequence length="431" mass="45341">MTRIRGVYLPVPADGVAPDNYHATSIYPEFVQVEPGRWVLLAESRMDCVIRKNPDGTLEVVEFRRLKKGDLVAVGRGENGEDGIYVHAGPLDQLPDFLAGWTPANVSDHMSADAQQPASQADTQPADNSATASAGHLADGATASGALGLPGTSGASASSDTVAAPSASSASPSPTATADKFAFRTGVSRETSFSLDYDTLYQVLRHDRDNGHIVWVAGPAVVFDADARRAFAGLIDAGYVHGLLAGNALATHDLEAALYGTALGQGLYDKRQAPRGHYHHLDAINTIRGCGSIRAAVQSGRVRDGVMHALETRGVPYVLAGSIRDDGPLPEVIADVYAAQDAMRAHVRRATTVVALATALHTIATGNMTPSYQAGPGASLRPVHFFIADISEFAAGKLADRGSLTSRSILTNVQDFVVNVHRALTGACRTE</sequence>
<feature type="compositionally biased region" description="Low complexity" evidence="1">
    <location>
        <begin position="112"/>
        <end position="127"/>
    </location>
</feature>
<name>B8DMW4_NITV9</name>
<dbReference type="AlphaFoldDB" id="B8DMW4"/>
<feature type="region of interest" description="Disordered" evidence="1">
    <location>
        <begin position="110"/>
        <end position="134"/>
    </location>
</feature>
<dbReference type="OrthoDB" id="5386290at2"/>
<feature type="domain" description="Arginine dihydrolase ArgZ/ArgE-like C-terminal second subdomain" evidence="2">
    <location>
        <begin position="207"/>
        <end position="417"/>
    </location>
</feature>
<feature type="region of interest" description="Disordered" evidence="1">
    <location>
        <begin position="152"/>
        <end position="177"/>
    </location>
</feature>
<dbReference type="HOGENOM" id="CLU_056125_0_0_7"/>
<dbReference type="Pfam" id="PF21570">
    <property type="entry name" value="ArgZ-like_C_2nd"/>
    <property type="match status" value="1"/>
</dbReference>
<dbReference type="Gene3D" id="3.40.50.10690">
    <property type="entry name" value="putative lor/sdh protein like domains"/>
    <property type="match status" value="1"/>
</dbReference>
<proteinExistence type="predicted"/>
<dbReference type="InterPro" id="IPR048963">
    <property type="entry name" value="ArgZ/ArgE-like_C_2nd"/>
</dbReference>
<evidence type="ECO:0000313" key="3">
    <source>
        <dbReference type="EMBL" id="ACL09404.1"/>
    </source>
</evidence>
<dbReference type="EMBL" id="CP001197">
    <property type="protein sequence ID" value="ACL09404.1"/>
    <property type="molecule type" value="Genomic_DNA"/>
</dbReference>
<accession>B8DMW4</accession>
<gene>
    <name evidence="3" type="ordered locus">DvMF_2463</name>
</gene>
<evidence type="ECO:0000256" key="1">
    <source>
        <dbReference type="SAM" id="MobiDB-lite"/>
    </source>
</evidence>
<evidence type="ECO:0000259" key="2">
    <source>
        <dbReference type="Pfam" id="PF21570"/>
    </source>
</evidence>
<dbReference type="Gene3D" id="2.40.420.10">
    <property type="entry name" value="conserved putative lor/sdh protein from methanococcus maripaludis s2 domain"/>
    <property type="match status" value="1"/>
</dbReference>